<protein>
    <recommendedName>
        <fullName evidence="4">DUF5666 domain-containing protein</fullName>
    </recommendedName>
</protein>
<keyword evidence="1" id="KW-0732">Signal</keyword>
<evidence type="ECO:0008006" key="4">
    <source>
        <dbReference type="Google" id="ProtNLM"/>
    </source>
</evidence>
<feature type="signal peptide" evidence="1">
    <location>
        <begin position="1"/>
        <end position="22"/>
    </location>
</feature>
<gene>
    <name evidence="2" type="ORF">COT54_01470</name>
</gene>
<feature type="chain" id="PRO_5013937328" description="DUF5666 domain-containing protein" evidence="1">
    <location>
        <begin position="23"/>
        <end position="223"/>
    </location>
</feature>
<sequence length="223" mass="24189">MQKKYLYLLFVISILLPLHAYAVATPSASLAPGDDQVITDNLKKRLQESLAGEESSPLSQARAYIGVVKDVIKDTVVMEDKDGKKDIKLSDETTLLRSPGNAQITSENIRIDDYIIAMGYPGEGDVFSGRRLIVSIDPLLISLKTSGMGTITKLSKSSLTLKTTDKEQVIDLTSKTVIKSPVGTIEYSTLAIGDTLIYTATMDAKDNLTATILMRTQTSSIAL</sequence>
<proteinExistence type="predicted"/>
<organism evidence="2 3">
    <name type="scientific">Candidatus Collierbacteria bacterium CG09_land_8_20_14_0_10_46_12</name>
    <dbReference type="NCBI Taxonomy" id="1974533"/>
    <lineage>
        <taxon>Bacteria</taxon>
        <taxon>Candidatus Collieribacteriota</taxon>
    </lineage>
</organism>
<evidence type="ECO:0000313" key="2">
    <source>
        <dbReference type="EMBL" id="PIS18032.1"/>
    </source>
</evidence>
<evidence type="ECO:0000313" key="3">
    <source>
        <dbReference type="Proteomes" id="UP000229574"/>
    </source>
</evidence>
<dbReference type="Proteomes" id="UP000229574">
    <property type="component" value="Unassembled WGS sequence"/>
</dbReference>
<evidence type="ECO:0000256" key="1">
    <source>
        <dbReference type="SAM" id="SignalP"/>
    </source>
</evidence>
<reference evidence="3" key="1">
    <citation type="submission" date="2017-09" db="EMBL/GenBank/DDBJ databases">
        <title>Depth-based differentiation of microbial function through sediment-hosted aquifers and enrichment of novel symbionts in the deep terrestrial subsurface.</title>
        <authorList>
            <person name="Probst A.J."/>
            <person name="Ladd B."/>
            <person name="Jarett J.K."/>
            <person name="Geller-Mcgrath D.E."/>
            <person name="Sieber C.M.K."/>
            <person name="Emerson J.B."/>
            <person name="Anantharaman K."/>
            <person name="Thomas B.C."/>
            <person name="Malmstrom R."/>
            <person name="Stieglmeier M."/>
            <person name="Klingl A."/>
            <person name="Woyke T."/>
            <person name="Ryan C.M."/>
            <person name="Banfield J.F."/>
        </authorList>
    </citation>
    <scope>NUCLEOTIDE SEQUENCE [LARGE SCALE GENOMIC DNA]</scope>
</reference>
<dbReference type="AlphaFoldDB" id="A0A2H0WZE9"/>
<name>A0A2H0WZE9_9BACT</name>
<accession>A0A2H0WZE9</accession>
<dbReference type="EMBL" id="PEYY01000065">
    <property type="protein sequence ID" value="PIS18032.1"/>
    <property type="molecule type" value="Genomic_DNA"/>
</dbReference>
<comment type="caution">
    <text evidence="2">The sequence shown here is derived from an EMBL/GenBank/DDBJ whole genome shotgun (WGS) entry which is preliminary data.</text>
</comment>